<name>A0ABW9GEG2_9MICO</name>
<sequence length="208" mass="22953">MTDTAPAPSRRRENTRTRLMDAAAQMFAEEGIDASSVEAICERAGFTRGAFYSNFASKEELFLALCGRSADTTLTAVRERVASLEVTELDADNEVRKIVQEVLEVAGHDRLDVLLGAEIRVQALRNGDFAEAYLALDRGLSENVAHLVRDVAQARGLSLRLPLDEATDLLLSTWIAASEHALITRRDPNRARRDLAERLAHLVALILE</sequence>
<keyword evidence="7" id="KW-1185">Reference proteome</keyword>
<dbReference type="InterPro" id="IPR009057">
    <property type="entry name" value="Homeodomain-like_sf"/>
</dbReference>
<feature type="domain" description="HTH tetR-type" evidence="5">
    <location>
        <begin position="13"/>
        <end position="73"/>
    </location>
</feature>
<evidence type="ECO:0000256" key="4">
    <source>
        <dbReference type="PROSITE-ProRule" id="PRU00335"/>
    </source>
</evidence>
<accession>A0ABW9GEG2</accession>
<dbReference type="PRINTS" id="PR00455">
    <property type="entry name" value="HTHTETR"/>
</dbReference>
<organism evidence="6 7">
    <name type="scientific">Microbacterium mcarthurae</name>
    <dbReference type="NCBI Taxonomy" id="3035918"/>
    <lineage>
        <taxon>Bacteria</taxon>
        <taxon>Bacillati</taxon>
        <taxon>Actinomycetota</taxon>
        <taxon>Actinomycetes</taxon>
        <taxon>Micrococcales</taxon>
        <taxon>Microbacteriaceae</taxon>
        <taxon>Microbacterium</taxon>
    </lineage>
</organism>
<dbReference type="InterPro" id="IPR050109">
    <property type="entry name" value="HTH-type_TetR-like_transc_reg"/>
</dbReference>
<proteinExistence type="predicted"/>
<evidence type="ECO:0000313" key="6">
    <source>
        <dbReference type="EMBL" id="MFM2720063.1"/>
    </source>
</evidence>
<dbReference type="PANTHER" id="PTHR30055:SF234">
    <property type="entry name" value="HTH-TYPE TRANSCRIPTIONAL REGULATOR BETI"/>
    <property type="match status" value="1"/>
</dbReference>
<evidence type="ECO:0000256" key="3">
    <source>
        <dbReference type="ARBA" id="ARBA00023163"/>
    </source>
</evidence>
<dbReference type="Gene3D" id="1.10.357.10">
    <property type="entry name" value="Tetracycline Repressor, domain 2"/>
    <property type="match status" value="1"/>
</dbReference>
<dbReference type="Proteomes" id="UP001630303">
    <property type="component" value="Unassembled WGS sequence"/>
</dbReference>
<keyword evidence="3" id="KW-0804">Transcription</keyword>
<reference evidence="6 7" key="1">
    <citation type="submission" date="2023-03" db="EMBL/GenBank/DDBJ databases">
        <title>MT1 and MT2 Draft Genomes of Novel Species.</title>
        <authorList>
            <person name="Venkateswaran K."/>
        </authorList>
    </citation>
    <scope>NUCLEOTIDE SEQUENCE [LARGE SCALE GENOMIC DNA]</scope>
    <source>
        <strain evidence="6 7">IF8SW-P5</strain>
    </source>
</reference>
<comment type="caution">
    <text evidence="6">The sequence shown here is derived from an EMBL/GenBank/DDBJ whole genome shotgun (WGS) entry which is preliminary data.</text>
</comment>
<gene>
    <name evidence="6" type="ORF">P5G46_06075</name>
</gene>
<dbReference type="PANTHER" id="PTHR30055">
    <property type="entry name" value="HTH-TYPE TRANSCRIPTIONAL REGULATOR RUTR"/>
    <property type="match status" value="1"/>
</dbReference>
<evidence type="ECO:0000256" key="2">
    <source>
        <dbReference type="ARBA" id="ARBA00023125"/>
    </source>
</evidence>
<evidence type="ECO:0000313" key="7">
    <source>
        <dbReference type="Proteomes" id="UP001630303"/>
    </source>
</evidence>
<protein>
    <submittedName>
        <fullName evidence="6">Helix-turn-helix domain containing protein</fullName>
    </submittedName>
</protein>
<feature type="DNA-binding region" description="H-T-H motif" evidence="4">
    <location>
        <begin position="36"/>
        <end position="55"/>
    </location>
</feature>
<evidence type="ECO:0000256" key="1">
    <source>
        <dbReference type="ARBA" id="ARBA00023015"/>
    </source>
</evidence>
<keyword evidence="2 4" id="KW-0238">DNA-binding</keyword>
<dbReference type="Pfam" id="PF00440">
    <property type="entry name" value="TetR_N"/>
    <property type="match status" value="1"/>
</dbReference>
<dbReference type="EMBL" id="JAROCE010000001">
    <property type="protein sequence ID" value="MFM2720063.1"/>
    <property type="molecule type" value="Genomic_DNA"/>
</dbReference>
<dbReference type="PROSITE" id="PS50977">
    <property type="entry name" value="HTH_TETR_2"/>
    <property type="match status" value="1"/>
</dbReference>
<dbReference type="RefSeq" id="WP_408905209.1">
    <property type="nucleotide sequence ID" value="NZ_JAROCE010000001.1"/>
</dbReference>
<dbReference type="SUPFAM" id="SSF46689">
    <property type="entry name" value="Homeodomain-like"/>
    <property type="match status" value="1"/>
</dbReference>
<keyword evidence="1" id="KW-0805">Transcription regulation</keyword>
<evidence type="ECO:0000259" key="5">
    <source>
        <dbReference type="PROSITE" id="PS50977"/>
    </source>
</evidence>
<dbReference type="InterPro" id="IPR001647">
    <property type="entry name" value="HTH_TetR"/>
</dbReference>